<accession>A0A101M014</accession>
<proteinExistence type="predicted"/>
<dbReference type="EMBL" id="LKAM01000005">
    <property type="protein sequence ID" value="KUM48541.1"/>
    <property type="molecule type" value="Genomic_DNA"/>
</dbReference>
<protein>
    <submittedName>
        <fullName evidence="1">Uncharacterized protein</fullName>
    </submittedName>
</protein>
<reference evidence="1" key="1">
    <citation type="journal article" date="2015" name="Genome Biol. Evol.">
        <title>Organellar Genomes of White Spruce (Picea glauca): Assembly and Annotation.</title>
        <authorList>
            <person name="Jackman S.D."/>
            <person name="Warren R.L."/>
            <person name="Gibb E.A."/>
            <person name="Vandervalk B.P."/>
            <person name="Mohamadi H."/>
            <person name="Chu J."/>
            <person name="Raymond A."/>
            <person name="Pleasance S."/>
            <person name="Coope R."/>
            <person name="Wildung M.R."/>
            <person name="Ritland C.E."/>
            <person name="Bousquet J."/>
            <person name="Jones S.J."/>
            <person name="Bohlmann J."/>
            <person name="Birol I."/>
        </authorList>
    </citation>
    <scope>NUCLEOTIDE SEQUENCE [LARGE SCALE GENOMIC DNA]</scope>
    <source>
        <tissue evidence="1">Flushing bud</tissue>
    </source>
</reference>
<geneLocation type="mitochondrion" evidence="1"/>
<comment type="caution">
    <text evidence="1">The sequence shown here is derived from an EMBL/GenBank/DDBJ whole genome shotgun (WGS) entry which is preliminary data.</text>
</comment>
<gene>
    <name evidence="1" type="ORF">ABT39_MTgene4556</name>
</gene>
<name>A0A101M014_PICGL</name>
<organism evidence="1">
    <name type="scientific">Picea glauca</name>
    <name type="common">White spruce</name>
    <name type="synonym">Pinus glauca</name>
    <dbReference type="NCBI Taxonomy" id="3330"/>
    <lineage>
        <taxon>Eukaryota</taxon>
        <taxon>Viridiplantae</taxon>
        <taxon>Streptophyta</taxon>
        <taxon>Embryophyta</taxon>
        <taxon>Tracheophyta</taxon>
        <taxon>Spermatophyta</taxon>
        <taxon>Pinopsida</taxon>
        <taxon>Pinidae</taxon>
        <taxon>Conifers I</taxon>
        <taxon>Pinales</taxon>
        <taxon>Pinaceae</taxon>
        <taxon>Picea</taxon>
    </lineage>
</organism>
<keyword evidence="1" id="KW-0496">Mitochondrion</keyword>
<evidence type="ECO:0000313" key="1">
    <source>
        <dbReference type="EMBL" id="KUM48541.1"/>
    </source>
</evidence>
<sequence length="95" mass="10999">MKFTFSRVTHIYVERMGIHSPFGSEHLCWQVPNSLPKSCSFTLLSIHDHAYHFHKSCNIYSITINQMIHSNYNHPLVPFITTQSVIQKLQKGVKA</sequence>
<dbReference type="AlphaFoldDB" id="A0A101M014"/>